<keyword evidence="7" id="KW-0862">Zinc</keyword>
<dbReference type="SUPFAM" id="SSF51430">
    <property type="entry name" value="NAD(P)-linked oxidoreductase"/>
    <property type="match status" value="1"/>
</dbReference>
<dbReference type="PRINTS" id="PR00069">
    <property type="entry name" value="ALDKETRDTASE"/>
</dbReference>
<accession>A0A8M1HIP7</accession>
<keyword evidence="5" id="KW-0479">Metal-binding</keyword>
<organism evidence="17 18">
    <name type="scientific">Betta splendens</name>
    <name type="common">Siamese fighting fish</name>
    <dbReference type="NCBI Taxonomy" id="158456"/>
    <lineage>
        <taxon>Eukaryota</taxon>
        <taxon>Metazoa</taxon>
        <taxon>Chordata</taxon>
        <taxon>Craniata</taxon>
        <taxon>Vertebrata</taxon>
        <taxon>Euteleostomi</taxon>
        <taxon>Actinopterygii</taxon>
        <taxon>Neopterygii</taxon>
        <taxon>Teleostei</taxon>
        <taxon>Neoteleostei</taxon>
        <taxon>Acanthomorphata</taxon>
        <taxon>Anabantaria</taxon>
        <taxon>Anabantiformes</taxon>
        <taxon>Anabantoidei</taxon>
        <taxon>Osphronemidae</taxon>
        <taxon>Betta</taxon>
    </lineage>
</organism>
<evidence type="ECO:0000256" key="3">
    <source>
        <dbReference type="ARBA" id="ARBA00011245"/>
    </source>
</evidence>
<comment type="subunit">
    <text evidence="3">Monomer.</text>
</comment>
<comment type="catalytic activity">
    <reaction evidence="14">
        <text>an alditol + NADP(+) = an aldose + NADPH + H(+)</text>
        <dbReference type="Rhea" id="RHEA:12789"/>
        <dbReference type="Rhea" id="RHEA-COMP:9554"/>
        <dbReference type="Rhea" id="RHEA-COMP:9555"/>
        <dbReference type="ChEBI" id="CHEBI:15378"/>
        <dbReference type="ChEBI" id="CHEBI:15693"/>
        <dbReference type="ChEBI" id="CHEBI:17522"/>
        <dbReference type="ChEBI" id="CHEBI:57783"/>
        <dbReference type="ChEBI" id="CHEBI:58349"/>
        <dbReference type="EC" id="1.1.1.21"/>
    </reaction>
</comment>
<evidence type="ECO:0000256" key="2">
    <source>
        <dbReference type="ARBA" id="ARBA00007905"/>
    </source>
</evidence>
<dbReference type="Gene3D" id="3.20.20.100">
    <property type="entry name" value="NADP-dependent oxidoreductase domain"/>
    <property type="match status" value="1"/>
</dbReference>
<dbReference type="PROSITE" id="PS00062">
    <property type="entry name" value="ALDOKETO_REDUCTASE_2"/>
    <property type="match status" value="1"/>
</dbReference>
<evidence type="ECO:0000256" key="1">
    <source>
        <dbReference type="ARBA" id="ARBA00004496"/>
    </source>
</evidence>
<evidence type="ECO:0000256" key="7">
    <source>
        <dbReference type="ARBA" id="ARBA00022833"/>
    </source>
</evidence>
<dbReference type="SMART" id="SM00692">
    <property type="entry name" value="DM3"/>
    <property type="match status" value="1"/>
</dbReference>
<evidence type="ECO:0000256" key="4">
    <source>
        <dbReference type="ARBA" id="ARBA00022490"/>
    </source>
</evidence>
<dbReference type="PROSITE" id="PS50950">
    <property type="entry name" value="ZF_THAP"/>
    <property type="match status" value="1"/>
</dbReference>
<dbReference type="GO" id="GO:0003677">
    <property type="term" value="F:DNA binding"/>
    <property type="evidence" value="ECO:0007669"/>
    <property type="project" value="UniProtKB-UniRule"/>
</dbReference>
<name>A0A8M1HIP7_BETSP</name>
<keyword evidence="8" id="KW-0521">NADP</keyword>
<proteinExistence type="inferred from homology"/>
<dbReference type="InterPro" id="IPR020471">
    <property type="entry name" value="AKR"/>
</dbReference>
<gene>
    <name evidence="18" type="primary">LOC114862620</name>
</gene>
<dbReference type="GO" id="GO:0005737">
    <property type="term" value="C:cytoplasm"/>
    <property type="evidence" value="ECO:0007669"/>
    <property type="project" value="UniProtKB-SubCell"/>
</dbReference>
<comment type="similarity">
    <text evidence="2">Belongs to the aldo/keto reductase family.</text>
</comment>
<reference evidence="18" key="1">
    <citation type="submission" date="2025-08" db="UniProtKB">
        <authorList>
            <consortium name="RefSeq"/>
        </authorList>
    </citation>
    <scope>IDENTIFICATION</scope>
</reference>
<dbReference type="PANTHER" id="PTHR11732">
    <property type="entry name" value="ALDO/KETO REDUCTASE"/>
    <property type="match status" value="1"/>
</dbReference>
<keyword evidence="17" id="KW-1185">Reference proteome</keyword>
<dbReference type="Pfam" id="PF00248">
    <property type="entry name" value="Aldo_ket_red"/>
    <property type="match status" value="1"/>
</dbReference>
<evidence type="ECO:0000256" key="10">
    <source>
        <dbReference type="ARBA" id="ARBA00023125"/>
    </source>
</evidence>
<dbReference type="Proteomes" id="UP000515150">
    <property type="component" value="Chromosome 9"/>
</dbReference>
<evidence type="ECO:0000256" key="14">
    <source>
        <dbReference type="ARBA" id="ARBA00051000"/>
    </source>
</evidence>
<dbReference type="EC" id="1.1.1.21" evidence="12"/>
<evidence type="ECO:0000256" key="8">
    <source>
        <dbReference type="ARBA" id="ARBA00022857"/>
    </source>
</evidence>
<keyword evidence="6 15" id="KW-0863">Zinc-finger</keyword>
<dbReference type="InterPro" id="IPR036812">
    <property type="entry name" value="NAD(P)_OxRdtase_dom_sf"/>
</dbReference>
<keyword evidence="9" id="KW-0560">Oxidoreductase</keyword>
<dbReference type="PROSITE" id="PS00063">
    <property type="entry name" value="ALDOKETO_REDUCTASE_3"/>
    <property type="match status" value="1"/>
</dbReference>
<feature type="domain" description="THAP-type" evidence="16">
    <location>
        <begin position="281"/>
        <end position="360"/>
    </location>
</feature>
<dbReference type="InterPro" id="IPR006612">
    <property type="entry name" value="THAP_Znf"/>
</dbReference>
<dbReference type="InterPro" id="IPR023210">
    <property type="entry name" value="NADP_OxRdtase_dom"/>
</dbReference>
<dbReference type="GO" id="GO:0008270">
    <property type="term" value="F:zinc ion binding"/>
    <property type="evidence" value="ECO:0007669"/>
    <property type="project" value="UniProtKB-KW"/>
</dbReference>
<evidence type="ECO:0000256" key="9">
    <source>
        <dbReference type="ARBA" id="ARBA00023002"/>
    </source>
</evidence>
<dbReference type="PROSITE" id="PS00798">
    <property type="entry name" value="ALDOKETO_REDUCTASE_1"/>
    <property type="match status" value="1"/>
</dbReference>
<comment type="catalytic activity">
    <reaction evidence="13">
        <text>prostaglandin F2alpha + NADP(+) = prostaglandin H2 + NADPH + H(+)</text>
        <dbReference type="Rhea" id="RHEA:45312"/>
        <dbReference type="ChEBI" id="CHEBI:15378"/>
        <dbReference type="ChEBI" id="CHEBI:57404"/>
        <dbReference type="ChEBI" id="CHEBI:57405"/>
        <dbReference type="ChEBI" id="CHEBI:57783"/>
        <dbReference type="ChEBI" id="CHEBI:58349"/>
    </reaction>
</comment>
<dbReference type="GO" id="GO:0016491">
    <property type="term" value="F:oxidoreductase activity"/>
    <property type="evidence" value="ECO:0007669"/>
    <property type="project" value="UniProtKB-KW"/>
</dbReference>
<dbReference type="RefSeq" id="XP_040928351.1">
    <property type="nucleotide sequence ID" value="XM_041072417.2"/>
</dbReference>
<dbReference type="InterPro" id="IPR018170">
    <property type="entry name" value="Aldo/ket_reductase_CS"/>
</dbReference>
<evidence type="ECO:0000256" key="15">
    <source>
        <dbReference type="PROSITE-ProRule" id="PRU00309"/>
    </source>
</evidence>
<evidence type="ECO:0000313" key="17">
    <source>
        <dbReference type="Proteomes" id="UP000515150"/>
    </source>
</evidence>
<keyword evidence="10 15" id="KW-0238">DNA-binding</keyword>
<dbReference type="SMART" id="SM00980">
    <property type="entry name" value="THAP"/>
    <property type="match status" value="1"/>
</dbReference>
<evidence type="ECO:0000256" key="13">
    <source>
        <dbReference type="ARBA" id="ARBA00050342"/>
    </source>
</evidence>
<dbReference type="CDD" id="cd19107">
    <property type="entry name" value="AKR_AKR1B1-19"/>
    <property type="match status" value="1"/>
</dbReference>
<evidence type="ECO:0000313" key="18">
    <source>
        <dbReference type="RefSeq" id="XP_040928351.1"/>
    </source>
</evidence>
<dbReference type="SUPFAM" id="SSF57716">
    <property type="entry name" value="Glucocorticoid receptor-like (DNA-binding domain)"/>
    <property type="match status" value="1"/>
</dbReference>
<comment type="subcellular location">
    <subcellularLocation>
        <location evidence="1">Cytoplasm</location>
    </subcellularLocation>
</comment>
<dbReference type="GeneID" id="114862620"/>
<evidence type="ECO:0000256" key="5">
    <source>
        <dbReference type="ARBA" id="ARBA00022723"/>
    </source>
</evidence>
<keyword evidence="4" id="KW-0963">Cytoplasm</keyword>
<protein>
    <recommendedName>
        <fullName evidence="12">aldose reductase</fullName>
        <ecNumber evidence="12">1.1.1.21</ecNumber>
    </recommendedName>
    <alternativeName>
        <fullName evidence="11">Aldehyde reductase</fullName>
    </alternativeName>
</protein>
<evidence type="ECO:0000259" key="16">
    <source>
        <dbReference type="PROSITE" id="PS50950"/>
    </source>
</evidence>
<evidence type="ECO:0000256" key="11">
    <source>
        <dbReference type="ARBA" id="ARBA00029846"/>
    </source>
</evidence>
<dbReference type="FunFam" id="3.20.20.100:FF:000009">
    <property type="entry name" value="Aldo-keto reductase family 1 member B1"/>
    <property type="match status" value="1"/>
</dbReference>
<evidence type="ECO:0000256" key="6">
    <source>
        <dbReference type="ARBA" id="ARBA00022771"/>
    </source>
</evidence>
<dbReference type="OrthoDB" id="416253at2759"/>
<sequence length="608" mass="68357">MATTVKLNTGAELPIVGLGTWKSPTGKVTEAVKAAISAGYRHIDGAYVYKNEAEVGDGVRAMIKDGVVKREDLFIVSKLWSTFHEKSRVREACEKTLSDLKLDYIDLYLMHLPIGLKAGDEVFPIDSTGEIIGDNTHFLETWEGMEELVDAGLVKAIGISNFNKDQIEAILNKPGLKYKPANNQVECHPYLTQEKLINYCHSKGISVTAYSPLGSPDRPWAKPEDPTLLEEPKIKAIAEKHKKSPAQVLIRFHIQRNVIVIPKSITPQRIQENFQVFDFELSEEEMKTILGFNRNWRACPMQWFPLHDKPRLQKWVDNMKREDWTPSRHQYLCSEHFTEDCFDIRWGIRYLKNTAVPTVFPLVENDGENKGSIVKRNAKAKPSEPCSLEDLTGLDSALCKRPLILSRPCKKVQSTLTNNTVAGDTEVTFELPLVLGTGVSSHSDHPETQTHTDAYEIVADNSVQTAESPCSESCSEDQIDSTVTVLCCQSLDRFSDGEAALCQSFSFVPMEMVGDDPAGCFLEESGPRDGEHVSVYEHSYCRPHTDKDQLWGKIVSLHTKILELDRREESTMAKIHALETEIAILKKDGAVFKEKQKVLEEYISTMVL</sequence>
<evidence type="ECO:0000256" key="12">
    <source>
        <dbReference type="ARBA" id="ARBA00038955"/>
    </source>
</evidence>
<dbReference type="AlphaFoldDB" id="A0A8M1HIP7"/>
<dbReference type="Pfam" id="PF05485">
    <property type="entry name" value="THAP"/>
    <property type="match status" value="1"/>
</dbReference>